<evidence type="ECO:0000313" key="3">
    <source>
        <dbReference type="EMBL" id="BDP43780.1"/>
    </source>
</evidence>
<dbReference type="RefSeq" id="WP_264777626.1">
    <property type="nucleotide sequence ID" value="NZ_AP026561.1"/>
</dbReference>
<evidence type="ECO:0000259" key="2">
    <source>
        <dbReference type="Pfam" id="PF13358"/>
    </source>
</evidence>
<sequence>MEDEAGPYQAIPHPGTSWQPQGEPTRLPHEYVRGGTAKLLTLFHPSSGQVRVRGVTCCTNAVLHPWMQQTLTEVLEQLPVATVLPPAHNRSVWERWQAGLSVRFTLLEHLPPLRLLLVLDNLTGHKTPELVCWLMRQGIMPLSTPVAGSWLNMAESIQRILVRRALAGHCPNSAQQVIEWLEASARGWNRAPTPFVWGGKRQARRQRARARRHPLAGSGAYTLQVLQ</sequence>
<protein>
    <recommendedName>
        <fullName evidence="2">Tc1-like transposase DDE domain-containing protein</fullName>
    </recommendedName>
</protein>
<name>A0ABM8AIY2_9DEIO</name>
<keyword evidence="3" id="KW-0614">Plasmid</keyword>
<feature type="domain" description="Tc1-like transposase DDE" evidence="2">
    <location>
        <begin position="9"/>
        <end position="170"/>
    </location>
</feature>
<accession>A0ABM8AIY2</accession>
<dbReference type="EMBL" id="AP026561">
    <property type="protein sequence ID" value="BDP43780.1"/>
    <property type="molecule type" value="Genomic_DNA"/>
</dbReference>
<dbReference type="Proteomes" id="UP001064971">
    <property type="component" value="Plasmid pDAETH-1"/>
</dbReference>
<keyword evidence="4" id="KW-1185">Reference proteome</keyword>
<gene>
    <name evidence="3" type="ORF">DAETH_37490</name>
</gene>
<feature type="region of interest" description="Disordered" evidence="1">
    <location>
        <begin position="1"/>
        <end position="25"/>
    </location>
</feature>
<dbReference type="InterPro" id="IPR038717">
    <property type="entry name" value="Tc1-like_DDE_dom"/>
</dbReference>
<dbReference type="Pfam" id="PF13358">
    <property type="entry name" value="DDE_3"/>
    <property type="match status" value="1"/>
</dbReference>
<reference evidence="3" key="1">
    <citation type="submission" date="2022-07" db="EMBL/GenBank/DDBJ databases">
        <title>Complete Genome Sequence of the Radioresistant Bacterium Deinococcus aetherius ST0316, Isolated from the Air Dust collected in Lower Stratosphere above Japan.</title>
        <authorList>
            <person name="Satoh K."/>
            <person name="Hagiwara K."/>
            <person name="Katsumata K."/>
            <person name="Kubo A."/>
            <person name="Yokobori S."/>
            <person name="Yamagishi A."/>
            <person name="Oono Y."/>
            <person name="Narumi I."/>
        </authorList>
    </citation>
    <scope>NUCLEOTIDE SEQUENCE</scope>
    <source>
        <strain evidence="3">ST0316</strain>
        <plasmid evidence="3">pDAETH-1</plasmid>
    </source>
</reference>
<geneLocation type="plasmid" evidence="3 4">
    <name>pDAETH-1</name>
</geneLocation>
<evidence type="ECO:0000313" key="4">
    <source>
        <dbReference type="Proteomes" id="UP001064971"/>
    </source>
</evidence>
<organism evidence="3 4">
    <name type="scientific">Deinococcus aetherius</name>
    <dbReference type="NCBI Taxonomy" id="200252"/>
    <lineage>
        <taxon>Bacteria</taxon>
        <taxon>Thermotogati</taxon>
        <taxon>Deinococcota</taxon>
        <taxon>Deinococci</taxon>
        <taxon>Deinococcales</taxon>
        <taxon>Deinococcaceae</taxon>
        <taxon>Deinococcus</taxon>
    </lineage>
</organism>
<proteinExistence type="predicted"/>
<evidence type="ECO:0000256" key="1">
    <source>
        <dbReference type="SAM" id="MobiDB-lite"/>
    </source>
</evidence>